<dbReference type="SUPFAM" id="SSF51735">
    <property type="entry name" value="NAD(P)-binding Rossmann-fold domains"/>
    <property type="match status" value="1"/>
</dbReference>
<keyword evidence="4" id="KW-1185">Reference proteome</keyword>
<name>A0A9N9HAR0_9GLOM</name>
<dbReference type="PANTHER" id="PTHR12286:SF5">
    <property type="entry name" value="SACCHAROPINE DEHYDROGENASE-LIKE OXIDOREDUCTASE"/>
    <property type="match status" value="1"/>
</dbReference>
<dbReference type="FunFam" id="3.40.50.720:FF:000178">
    <property type="entry name" value="Saccharopine dehydrogenase-like oxidoreductase"/>
    <property type="match status" value="1"/>
</dbReference>
<feature type="non-terminal residue" evidence="3">
    <location>
        <position position="1"/>
    </location>
</feature>
<dbReference type="InterPro" id="IPR051276">
    <property type="entry name" value="Saccharopine_DH-like_oxidrdct"/>
</dbReference>
<dbReference type="Gene3D" id="3.40.50.720">
    <property type="entry name" value="NAD(P)-binding Rossmann-like Domain"/>
    <property type="match status" value="1"/>
</dbReference>
<dbReference type="GO" id="GO:0005886">
    <property type="term" value="C:plasma membrane"/>
    <property type="evidence" value="ECO:0007669"/>
    <property type="project" value="TreeGrafter"/>
</dbReference>
<sequence>SCDLKLLMTQTKKDLDIAVFGATGFTGKFVVERICRISNELPGLEWAISGRSESKLQEIFNIVTLSGDNNVPRPEVIIADVHKPDTLQALARRAKVIINCVGPFRFYGEAVVKACIENDANYVDVSGETEFIERIQLAYGEKAKRKNVAIVPACGYDSVPAELGFLFTKRQLEARGAIPSQIEMFSRISGGSNGLVIHYTTYSSLVHSVSNVGALRELRKHAHRPIVPKIGPALKVPPPSKWDSRFQGYVVPSLTADLSVLKLGQQLDIEYNSGVPPAQVASYFVIPKLKYLIMIFLGGAVFRLLIRYEWGKNLLLKHPKFFSFGFFTHEGPSLEQVQRGSFSHRFYARGISKFRLASEIESYTDDISNQNSETLSNLQPDVELITTVVGPEPAYLATSIIAVASAQTLLKERQEIPSGVITPGLAFGKTSLMQ</sequence>
<dbReference type="InterPro" id="IPR036291">
    <property type="entry name" value="NAD(P)-bd_dom_sf"/>
</dbReference>
<proteinExistence type="inferred from homology"/>
<comment type="similarity">
    <text evidence="1">Belongs to the saccharopine dehydrogenase family.</text>
</comment>
<dbReference type="GO" id="GO:0005811">
    <property type="term" value="C:lipid droplet"/>
    <property type="evidence" value="ECO:0007669"/>
    <property type="project" value="TreeGrafter"/>
</dbReference>
<dbReference type="OrthoDB" id="10268090at2759"/>
<evidence type="ECO:0000259" key="2">
    <source>
        <dbReference type="Pfam" id="PF03435"/>
    </source>
</evidence>
<dbReference type="GO" id="GO:0005739">
    <property type="term" value="C:mitochondrion"/>
    <property type="evidence" value="ECO:0007669"/>
    <property type="project" value="TreeGrafter"/>
</dbReference>
<reference evidence="3" key="1">
    <citation type="submission" date="2021-06" db="EMBL/GenBank/DDBJ databases">
        <authorList>
            <person name="Kallberg Y."/>
            <person name="Tangrot J."/>
            <person name="Rosling A."/>
        </authorList>
    </citation>
    <scope>NUCLEOTIDE SEQUENCE</scope>
    <source>
        <strain evidence="3">CL551</strain>
    </source>
</reference>
<dbReference type="AlphaFoldDB" id="A0A9N9HAR0"/>
<dbReference type="EMBL" id="CAJVPV010011959">
    <property type="protein sequence ID" value="CAG8666090.1"/>
    <property type="molecule type" value="Genomic_DNA"/>
</dbReference>
<evidence type="ECO:0000313" key="4">
    <source>
        <dbReference type="Proteomes" id="UP000789342"/>
    </source>
</evidence>
<dbReference type="InterPro" id="IPR005097">
    <property type="entry name" value="Sacchrp_dh_NADP-bd"/>
</dbReference>
<feature type="domain" description="Saccharopine dehydrogenase NADP binding" evidence="2">
    <location>
        <begin position="17"/>
        <end position="151"/>
    </location>
</feature>
<organism evidence="3 4">
    <name type="scientific">Acaulospora morrowiae</name>
    <dbReference type="NCBI Taxonomy" id="94023"/>
    <lineage>
        <taxon>Eukaryota</taxon>
        <taxon>Fungi</taxon>
        <taxon>Fungi incertae sedis</taxon>
        <taxon>Mucoromycota</taxon>
        <taxon>Glomeromycotina</taxon>
        <taxon>Glomeromycetes</taxon>
        <taxon>Diversisporales</taxon>
        <taxon>Acaulosporaceae</taxon>
        <taxon>Acaulospora</taxon>
    </lineage>
</organism>
<feature type="non-terminal residue" evidence="3">
    <location>
        <position position="434"/>
    </location>
</feature>
<dbReference type="Pfam" id="PF03435">
    <property type="entry name" value="Sacchrp_dh_NADP"/>
    <property type="match status" value="1"/>
</dbReference>
<comment type="caution">
    <text evidence="3">The sequence shown here is derived from an EMBL/GenBank/DDBJ whole genome shotgun (WGS) entry which is preliminary data.</text>
</comment>
<gene>
    <name evidence="3" type="ORF">AMORRO_LOCUS10619</name>
</gene>
<accession>A0A9N9HAR0</accession>
<dbReference type="PANTHER" id="PTHR12286">
    <property type="entry name" value="SACCHAROPINE DEHYDROGENASE-LIKE OXIDOREDUCTASE"/>
    <property type="match status" value="1"/>
</dbReference>
<evidence type="ECO:0000256" key="1">
    <source>
        <dbReference type="ARBA" id="ARBA00038048"/>
    </source>
</evidence>
<dbReference type="GO" id="GO:0009247">
    <property type="term" value="P:glycolipid biosynthetic process"/>
    <property type="evidence" value="ECO:0007669"/>
    <property type="project" value="TreeGrafter"/>
</dbReference>
<evidence type="ECO:0000313" key="3">
    <source>
        <dbReference type="EMBL" id="CAG8666090.1"/>
    </source>
</evidence>
<protein>
    <submittedName>
        <fullName evidence="3">3570_t:CDS:1</fullName>
    </submittedName>
</protein>
<dbReference type="Proteomes" id="UP000789342">
    <property type="component" value="Unassembled WGS sequence"/>
</dbReference>